<evidence type="ECO:0000256" key="6">
    <source>
        <dbReference type="ARBA" id="ARBA00045368"/>
    </source>
</evidence>
<dbReference type="PANTHER" id="PTHR46680">
    <property type="entry name" value="NF-KAPPA-B INHIBITOR ALPHA"/>
    <property type="match status" value="1"/>
</dbReference>
<evidence type="ECO:0000256" key="8">
    <source>
        <dbReference type="SAM" id="MobiDB-lite"/>
    </source>
</evidence>
<dbReference type="AlphaFoldDB" id="A0A553RHI5"/>
<dbReference type="SMART" id="SM00248">
    <property type="entry name" value="ANK"/>
    <property type="match status" value="5"/>
</dbReference>
<dbReference type="GO" id="GO:0051059">
    <property type="term" value="F:NF-kappaB binding"/>
    <property type="evidence" value="ECO:0007669"/>
    <property type="project" value="TreeGrafter"/>
</dbReference>
<dbReference type="InterPro" id="IPR036770">
    <property type="entry name" value="Ankyrin_rpt-contain_sf"/>
</dbReference>
<evidence type="ECO:0000256" key="1">
    <source>
        <dbReference type="ARBA" id="ARBA00022737"/>
    </source>
</evidence>
<dbReference type="GO" id="GO:0005829">
    <property type="term" value="C:cytosol"/>
    <property type="evidence" value="ECO:0007669"/>
    <property type="project" value="TreeGrafter"/>
</dbReference>
<dbReference type="Proteomes" id="UP000316079">
    <property type="component" value="Unassembled WGS sequence"/>
</dbReference>
<evidence type="ECO:0000256" key="4">
    <source>
        <dbReference type="ARBA" id="ARBA00041123"/>
    </source>
</evidence>
<dbReference type="Pfam" id="PF12796">
    <property type="entry name" value="Ank_2"/>
    <property type="match status" value="1"/>
</dbReference>
<dbReference type="EMBL" id="SRMA01024060">
    <property type="protein sequence ID" value="TRZ01649.1"/>
    <property type="molecule type" value="Genomic_DNA"/>
</dbReference>
<keyword evidence="10" id="KW-1185">Reference proteome</keyword>
<comment type="function">
    <text evidence="6">Inhibits the activity of dimeric NF-kappa-B/REL complexes by trapping REL (RELA/p65 and NFKB1/p50) dimers in the cytoplasm by masking their nuclear localization signals. On cellular stimulation by immune and pro-inflammatory responses, becomes phosphorylated promoting ubiquitination and degradation, enabling the dimeric RELA to translocate to the nucleus and activate transcription.</text>
</comment>
<proteinExistence type="inferred from homology"/>
<dbReference type="SUPFAM" id="SSF48403">
    <property type="entry name" value="Ankyrin repeat"/>
    <property type="match status" value="1"/>
</dbReference>
<dbReference type="OrthoDB" id="20727at2759"/>
<dbReference type="GO" id="GO:0071356">
    <property type="term" value="P:cellular response to tumor necrosis factor"/>
    <property type="evidence" value="ECO:0007669"/>
    <property type="project" value="TreeGrafter"/>
</dbReference>
<keyword evidence="2 7" id="KW-0040">ANK repeat</keyword>
<dbReference type="PRINTS" id="PR01415">
    <property type="entry name" value="ANKYRIN"/>
</dbReference>
<feature type="repeat" description="ANK" evidence="7">
    <location>
        <begin position="220"/>
        <end position="252"/>
    </location>
</feature>
<reference evidence="9 10" key="1">
    <citation type="journal article" date="2019" name="Sci. Data">
        <title>Hybrid genome assembly and annotation of Danionella translucida.</title>
        <authorList>
            <person name="Kadobianskyi M."/>
            <person name="Schulze L."/>
            <person name="Schuelke M."/>
            <person name="Judkewitz B."/>
        </authorList>
    </citation>
    <scope>NUCLEOTIDE SEQUENCE [LARGE SCALE GENOMIC DNA]</scope>
    <source>
        <strain evidence="9 10">Bolton</strain>
    </source>
</reference>
<sequence length="311" mass="34954">MDMRTTTGGHRLGDFPEDVDAKHEKPLACEERVDSGLDSLKEDEYRRIVDEMGSLSFQECGNHTKVVVCEPWMQEVTEDGDTYLHLAVIHEAEEYALQIIKQCQNHSFLNRQNNQRQTALHLAVITEQPFIVEQLLRAGCDPRLVDMSGNTALHVACRRGSLACFSVLTQNQTQTLRSILSFPNYSGHACLHIAAINNYLSLVESLVQLGADVNAKEQCSGRTSLHLAVDLQNLDLVHTLIELGANVNSLNYGGYTAYHLTFGRKNSEIQRQLYNRTSLDLRAMPESESESDEDGMSEDECIYDDIQFCGR</sequence>
<protein>
    <recommendedName>
        <fullName evidence="4">NF-kappa-B inhibitor alpha</fullName>
    </recommendedName>
    <alternativeName>
        <fullName evidence="5">I-kappa-B-alpha</fullName>
    </alternativeName>
</protein>
<dbReference type="Gene3D" id="1.25.40.20">
    <property type="entry name" value="Ankyrin repeat-containing domain"/>
    <property type="match status" value="1"/>
</dbReference>
<evidence type="ECO:0000256" key="2">
    <source>
        <dbReference type="ARBA" id="ARBA00023043"/>
    </source>
</evidence>
<dbReference type="GO" id="GO:0034142">
    <property type="term" value="P:toll-like receptor 4 signaling pathway"/>
    <property type="evidence" value="ECO:0007669"/>
    <property type="project" value="TreeGrafter"/>
</dbReference>
<name>A0A553RHI5_9TELE</name>
<dbReference type="InterPro" id="IPR002110">
    <property type="entry name" value="Ankyrin_rpt"/>
</dbReference>
<evidence type="ECO:0000313" key="10">
    <source>
        <dbReference type="Proteomes" id="UP000316079"/>
    </source>
</evidence>
<dbReference type="PROSITE" id="PS50297">
    <property type="entry name" value="ANK_REP_REGION"/>
    <property type="match status" value="2"/>
</dbReference>
<feature type="compositionally biased region" description="Basic and acidic residues" evidence="8">
    <location>
        <begin position="11"/>
        <end position="25"/>
    </location>
</feature>
<dbReference type="PANTHER" id="PTHR46680:SF1">
    <property type="entry name" value="NF-KAPPA-B INHIBITOR ALPHA"/>
    <property type="match status" value="1"/>
</dbReference>
<comment type="similarity">
    <text evidence="3">Belongs to the NF-kappa-B inhibitor family.</text>
</comment>
<accession>A0A553RHI5</accession>
<comment type="caution">
    <text evidence="9">The sequence shown here is derived from an EMBL/GenBank/DDBJ whole genome shotgun (WGS) entry which is preliminary data.</text>
</comment>
<evidence type="ECO:0000313" key="9">
    <source>
        <dbReference type="EMBL" id="TRZ01649.1"/>
    </source>
</evidence>
<feature type="repeat" description="ANK" evidence="7">
    <location>
        <begin position="115"/>
        <end position="147"/>
    </location>
</feature>
<feature type="region of interest" description="Disordered" evidence="8">
    <location>
        <begin position="1"/>
        <end position="25"/>
    </location>
</feature>
<gene>
    <name evidence="9" type="ORF">DNTS_006136</name>
</gene>
<keyword evidence="1" id="KW-0677">Repeat</keyword>
<organism evidence="9 10">
    <name type="scientific">Danionella cerebrum</name>
    <dbReference type="NCBI Taxonomy" id="2873325"/>
    <lineage>
        <taxon>Eukaryota</taxon>
        <taxon>Metazoa</taxon>
        <taxon>Chordata</taxon>
        <taxon>Craniata</taxon>
        <taxon>Vertebrata</taxon>
        <taxon>Euteleostomi</taxon>
        <taxon>Actinopterygii</taxon>
        <taxon>Neopterygii</taxon>
        <taxon>Teleostei</taxon>
        <taxon>Ostariophysi</taxon>
        <taxon>Cypriniformes</taxon>
        <taxon>Danionidae</taxon>
        <taxon>Danioninae</taxon>
        <taxon>Danionella</taxon>
    </lineage>
</organism>
<evidence type="ECO:0000256" key="7">
    <source>
        <dbReference type="PROSITE-ProRule" id="PRU00023"/>
    </source>
</evidence>
<dbReference type="InterPro" id="IPR051070">
    <property type="entry name" value="NF-kappa-B_inhibitor"/>
</dbReference>
<evidence type="ECO:0000256" key="5">
    <source>
        <dbReference type="ARBA" id="ARBA00041987"/>
    </source>
</evidence>
<dbReference type="Pfam" id="PF00023">
    <property type="entry name" value="Ank"/>
    <property type="match status" value="1"/>
</dbReference>
<dbReference type="PROSITE" id="PS50088">
    <property type="entry name" value="ANK_REPEAT"/>
    <property type="match status" value="3"/>
</dbReference>
<feature type="repeat" description="ANK" evidence="7">
    <location>
        <begin position="186"/>
        <end position="218"/>
    </location>
</feature>
<evidence type="ECO:0000256" key="3">
    <source>
        <dbReference type="ARBA" id="ARBA00038439"/>
    </source>
</evidence>
<dbReference type="STRING" id="623744.A0A553RHI5"/>